<evidence type="ECO:0000259" key="2">
    <source>
        <dbReference type="PROSITE" id="PS51762"/>
    </source>
</evidence>
<dbReference type="Pfam" id="PF00722">
    <property type="entry name" value="Glyco_hydro_16"/>
    <property type="match status" value="1"/>
</dbReference>
<dbReference type="EMBL" id="VMBG01000001">
    <property type="protein sequence ID" value="TSJ78556.1"/>
    <property type="molecule type" value="Genomic_DNA"/>
</dbReference>
<dbReference type="SUPFAM" id="SSF49899">
    <property type="entry name" value="Concanavalin A-like lectins/glucanases"/>
    <property type="match status" value="1"/>
</dbReference>
<accession>A0A556QPJ5</accession>
<protein>
    <submittedName>
        <fullName evidence="3">Family 16 glycosylhydrolase</fullName>
    </submittedName>
</protein>
<dbReference type="Proteomes" id="UP000315648">
    <property type="component" value="Unassembled WGS sequence"/>
</dbReference>
<dbReference type="GO" id="GO:0005975">
    <property type="term" value="P:carbohydrate metabolic process"/>
    <property type="evidence" value="ECO:0007669"/>
    <property type="project" value="InterPro"/>
</dbReference>
<sequence length="553" mass="61169">MLGRGLHDQAIDSSSVWPYLLLDVWSFATGVLPTPPLPDIMSSSPVLRPGRFPAIVFAVLASFLALNFFPSSARAAGVVPPVTGELYSYEGTLNLGDLQSDAGVSAGITDLNGSRLIKIDFPVLKGYPGVNFPVPKEGWDLSGYAGIGIAVHNPGTDPVAVTLKVDNPPTDDPNPANSEVATVAPGATQTVKVVFGKSFGQPGYALDRSRVIRVKLFVQALKKPTTIIVAKPIAFKSAAAASAPAAPEAPTKPYITSSTSPKNHTVPYGQEWLLVKDWTFGNKRADATIRNKGQLDQEFYFRYIYDGAKLDILSTYWSYHRDYPEGDPRSLHVFGDDTLTLKGRIPPGGGLHRRGIESGMLRSKIPFVPGMYVEMRCKVTKGVGSWPNFWINPGIQYENGTFSKLPWPPEIDIFEFFGFRNQATPRTFESNVQTNKKPEKYGMPYDIFSVFRKGHYTPGMDFSEEFHVFALDWQENRPVWLLDGRPIKQTYYEWNAPAAHILICNSLGIEFAKDDMKLMTADESNWDFVIDYIRVWKHPGVVIPSTVVPEGTP</sequence>
<evidence type="ECO:0000313" key="3">
    <source>
        <dbReference type="EMBL" id="TSJ78556.1"/>
    </source>
</evidence>
<dbReference type="PROSITE" id="PS51762">
    <property type="entry name" value="GH16_2"/>
    <property type="match status" value="1"/>
</dbReference>
<dbReference type="OrthoDB" id="9809583at2"/>
<organism evidence="3 4">
    <name type="scientific">Rariglobus hedericola</name>
    <dbReference type="NCBI Taxonomy" id="2597822"/>
    <lineage>
        <taxon>Bacteria</taxon>
        <taxon>Pseudomonadati</taxon>
        <taxon>Verrucomicrobiota</taxon>
        <taxon>Opitutia</taxon>
        <taxon>Opitutales</taxon>
        <taxon>Opitutaceae</taxon>
        <taxon>Rariglobus</taxon>
    </lineage>
</organism>
<dbReference type="InterPro" id="IPR013320">
    <property type="entry name" value="ConA-like_dom_sf"/>
</dbReference>
<evidence type="ECO:0000256" key="1">
    <source>
        <dbReference type="ARBA" id="ARBA00006865"/>
    </source>
</evidence>
<evidence type="ECO:0000313" key="4">
    <source>
        <dbReference type="Proteomes" id="UP000315648"/>
    </source>
</evidence>
<dbReference type="AlphaFoldDB" id="A0A556QPJ5"/>
<dbReference type="InterPro" id="IPR050546">
    <property type="entry name" value="Glycosyl_Hydrlase_16"/>
</dbReference>
<name>A0A556QPJ5_9BACT</name>
<dbReference type="GO" id="GO:0004553">
    <property type="term" value="F:hydrolase activity, hydrolyzing O-glycosyl compounds"/>
    <property type="evidence" value="ECO:0007669"/>
    <property type="project" value="InterPro"/>
</dbReference>
<feature type="domain" description="GH16" evidence="2">
    <location>
        <begin position="259"/>
        <end position="541"/>
    </location>
</feature>
<dbReference type="Gene3D" id="2.60.120.200">
    <property type="match status" value="1"/>
</dbReference>
<reference evidence="3 4" key="1">
    <citation type="submission" date="2019-07" db="EMBL/GenBank/DDBJ databases">
        <title>Description of 53C-WASEF.</title>
        <authorList>
            <person name="Pitt A."/>
            <person name="Hahn M.W."/>
        </authorList>
    </citation>
    <scope>NUCLEOTIDE SEQUENCE [LARGE SCALE GENOMIC DNA]</scope>
    <source>
        <strain evidence="3 4">53C-WASEF</strain>
    </source>
</reference>
<dbReference type="Gene3D" id="2.60.120.430">
    <property type="entry name" value="Galactose-binding lectin"/>
    <property type="match status" value="1"/>
</dbReference>
<proteinExistence type="inferred from homology"/>
<comment type="caution">
    <text evidence="3">The sequence shown here is derived from an EMBL/GenBank/DDBJ whole genome shotgun (WGS) entry which is preliminary data.</text>
</comment>
<comment type="similarity">
    <text evidence="1">Belongs to the glycosyl hydrolase 16 family.</text>
</comment>
<keyword evidence="3" id="KW-0378">Hydrolase</keyword>
<dbReference type="InterPro" id="IPR000757">
    <property type="entry name" value="Beta-glucanase-like"/>
</dbReference>
<dbReference type="PANTHER" id="PTHR10963">
    <property type="entry name" value="GLYCOSYL HYDROLASE-RELATED"/>
    <property type="match status" value="1"/>
</dbReference>
<gene>
    <name evidence="3" type="ORF">FPL22_04450</name>
</gene>
<dbReference type="PANTHER" id="PTHR10963:SF55">
    <property type="entry name" value="GLYCOSIDE HYDROLASE FAMILY 16 PROTEIN"/>
    <property type="match status" value="1"/>
</dbReference>
<keyword evidence="4" id="KW-1185">Reference proteome</keyword>